<evidence type="ECO:0000256" key="1">
    <source>
        <dbReference type="SAM" id="MobiDB-lite"/>
    </source>
</evidence>
<proteinExistence type="predicted"/>
<evidence type="ECO:0000313" key="3">
    <source>
        <dbReference type="Proteomes" id="UP001233172"/>
    </source>
</evidence>
<gene>
    <name evidence="2" type="ORF">Bpfe_005146</name>
</gene>
<feature type="non-terminal residue" evidence="2">
    <location>
        <position position="67"/>
    </location>
</feature>
<reference evidence="2" key="2">
    <citation type="submission" date="2023-04" db="EMBL/GenBank/DDBJ databases">
        <authorList>
            <person name="Bu L."/>
            <person name="Lu L."/>
            <person name="Laidemitt M.R."/>
            <person name="Zhang S.M."/>
            <person name="Mutuku M."/>
            <person name="Mkoji G."/>
            <person name="Steinauer M."/>
            <person name="Loker E.S."/>
        </authorList>
    </citation>
    <scope>NUCLEOTIDE SEQUENCE</scope>
    <source>
        <strain evidence="2">KasaAsao</strain>
        <tissue evidence="2">Whole Snail</tissue>
    </source>
</reference>
<comment type="caution">
    <text evidence="2">The sequence shown here is derived from an EMBL/GenBank/DDBJ whole genome shotgun (WGS) entry which is preliminary data.</text>
</comment>
<name>A0AAD8C3Q2_BIOPF</name>
<organism evidence="2 3">
    <name type="scientific">Biomphalaria pfeifferi</name>
    <name type="common">Bloodfluke planorb</name>
    <name type="synonym">Freshwater snail</name>
    <dbReference type="NCBI Taxonomy" id="112525"/>
    <lineage>
        <taxon>Eukaryota</taxon>
        <taxon>Metazoa</taxon>
        <taxon>Spiralia</taxon>
        <taxon>Lophotrochozoa</taxon>
        <taxon>Mollusca</taxon>
        <taxon>Gastropoda</taxon>
        <taxon>Heterobranchia</taxon>
        <taxon>Euthyneura</taxon>
        <taxon>Panpulmonata</taxon>
        <taxon>Hygrophila</taxon>
        <taxon>Lymnaeoidea</taxon>
        <taxon>Planorbidae</taxon>
        <taxon>Biomphalaria</taxon>
    </lineage>
</organism>
<dbReference type="Proteomes" id="UP001233172">
    <property type="component" value="Unassembled WGS sequence"/>
</dbReference>
<dbReference type="AlphaFoldDB" id="A0AAD8C3Q2"/>
<dbReference type="EMBL" id="JASAOG010000013">
    <property type="protein sequence ID" value="KAK0065713.1"/>
    <property type="molecule type" value="Genomic_DNA"/>
</dbReference>
<feature type="compositionally biased region" description="Polar residues" evidence="1">
    <location>
        <begin position="1"/>
        <end position="22"/>
    </location>
</feature>
<feature type="region of interest" description="Disordered" evidence="1">
    <location>
        <begin position="1"/>
        <end position="44"/>
    </location>
</feature>
<keyword evidence="3" id="KW-1185">Reference proteome</keyword>
<protein>
    <submittedName>
        <fullName evidence="2">Uncharacterized protein</fullName>
    </submittedName>
</protein>
<accession>A0AAD8C3Q2</accession>
<reference evidence="2" key="1">
    <citation type="journal article" date="2023" name="PLoS Negl. Trop. Dis.">
        <title>A genome sequence for Biomphalaria pfeifferi, the major vector snail for the human-infecting parasite Schistosoma mansoni.</title>
        <authorList>
            <person name="Bu L."/>
            <person name="Lu L."/>
            <person name="Laidemitt M.R."/>
            <person name="Zhang S.M."/>
            <person name="Mutuku M."/>
            <person name="Mkoji G."/>
            <person name="Steinauer M."/>
            <person name="Loker E.S."/>
        </authorList>
    </citation>
    <scope>NUCLEOTIDE SEQUENCE</scope>
    <source>
        <strain evidence="2">KasaAsao</strain>
    </source>
</reference>
<sequence length="67" mass="7511">MASFQSDDQIQSDYTSIASNTEHAPVNDRNDNNTANLPTTWREEKRSDLNAALIGESEDDLHTRFVG</sequence>
<evidence type="ECO:0000313" key="2">
    <source>
        <dbReference type="EMBL" id="KAK0065713.1"/>
    </source>
</evidence>